<evidence type="ECO:0000313" key="2">
    <source>
        <dbReference type="Proteomes" id="UP000475862"/>
    </source>
</evidence>
<protein>
    <submittedName>
        <fullName evidence="1">Uncharacterized protein</fullName>
    </submittedName>
</protein>
<dbReference type="OrthoDB" id="7554869at2759"/>
<sequence length="219" mass="24724">MQNQDAKMANNLVQSSAENSIKSPLHAAHISATSILSDNNETQFSDNNLFDSDNTIETQFFDSTLLLSDNNINNMSFISPLFSSNVEIFTNVNNVSIQSELKEWAVKCKIPQCHLNELLVILRKHKVIGVDGLSISHSSNSQLWPILAYVKPDSYIKTKKVFPICLFWGKSKPTDVNEFLYDFIVETKLLLTDGLKINPYNLKKGISLSKLQNQIIHYS</sequence>
<reference evidence="1 2" key="1">
    <citation type="submission" date="2019-08" db="EMBL/GenBank/DDBJ databases">
        <title>The genome of the soybean aphid Biotype 1, its phylome, world population structure and adaptation to the North American continent.</title>
        <authorList>
            <person name="Giordano R."/>
            <person name="Donthu R.K."/>
            <person name="Hernandez A.G."/>
            <person name="Wright C.L."/>
            <person name="Zimin A.V."/>
        </authorList>
    </citation>
    <scope>NUCLEOTIDE SEQUENCE [LARGE SCALE GENOMIC DNA]</scope>
    <source>
        <tissue evidence="1">Whole aphids</tissue>
    </source>
</reference>
<comment type="caution">
    <text evidence="1">The sequence shown here is derived from an EMBL/GenBank/DDBJ whole genome shotgun (WGS) entry which is preliminary data.</text>
</comment>
<keyword evidence="2" id="KW-1185">Reference proteome</keyword>
<gene>
    <name evidence="1" type="ORF">AGLY_015831</name>
</gene>
<proteinExistence type="predicted"/>
<organism evidence="1 2">
    <name type="scientific">Aphis glycines</name>
    <name type="common">Soybean aphid</name>
    <dbReference type="NCBI Taxonomy" id="307491"/>
    <lineage>
        <taxon>Eukaryota</taxon>
        <taxon>Metazoa</taxon>
        <taxon>Ecdysozoa</taxon>
        <taxon>Arthropoda</taxon>
        <taxon>Hexapoda</taxon>
        <taxon>Insecta</taxon>
        <taxon>Pterygota</taxon>
        <taxon>Neoptera</taxon>
        <taxon>Paraneoptera</taxon>
        <taxon>Hemiptera</taxon>
        <taxon>Sternorrhyncha</taxon>
        <taxon>Aphidomorpha</taxon>
        <taxon>Aphidoidea</taxon>
        <taxon>Aphididae</taxon>
        <taxon>Aphidini</taxon>
        <taxon>Aphis</taxon>
        <taxon>Aphis</taxon>
    </lineage>
</organism>
<dbReference type="Proteomes" id="UP000475862">
    <property type="component" value="Unassembled WGS sequence"/>
</dbReference>
<accession>A0A6G0T1H2</accession>
<evidence type="ECO:0000313" key="1">
    <source>
        <dbReference type="EMBL" id="KAE9523771.1"/>
    </source>
</evidence>
<name>A0A6G0T1H2_APHGL</name>
<dbReference type="EMBL" id="VYZN01000076">
    <property type="protein sequence ID" value="KAE9523771.1"/>
    <property type="molecule type" value="Genomic_DNA"/>
</dbReference>
<dbReference type="AlphaFoldDB" id="A0A6G0T1H2"/>